<feature type="region of interest" description="Disordered" evidence="1">
    <location>
        <begin position="1"/>
        <end position="33"/>
    </location>
</feature>
<evidence type="ECO:0000313" key="2">
    <source>
        <dbReference type="EMBL" id="OQR72202.1"/>
    </source>
</evidence>
<dbReference type="Proteomes" id="UP000192247">
    <property type="component" value="Unassembled WGS sequence"/>
</dbReference>
<dbReference type="InParanoid" id="A0A1V9XFS6"/>
<evidence type="ECO:0000256" key="1">
    <source>
        <dbReference type="SAM" id="MobiDB-lite"/>
    </source>
</evidence>
<comment type="caution">
    <text evidence="2">The sequence shown here is derived from an EMBL/GenBank/DDBJ whole genome shotgun (WGS) entry which is preliminary data.</text>
</comment>
<protein>
    <submittedName>
        <fullName evidence="2">Uncharacterized protein</fullName>
    </submittedName>
</protein>
<accession>A0A1V9XFS6</accession>
<sequence length="33" mass="3941">MEEPVPRVERPLTRSLRSRQRMSRSRSTHLCST</sequence>
<proteinExistence type="predicted"/>
<dbReference type="EMBL" id="MNPL01012333">
    <property type="protein sequence ID" value="OQR72202.1"/>
    <property type="molecule type" value="Genomic_DNA"/>
</dbReference>
<gene>
    <name evidence="2" type="ORF">BIW11_03817</name>
</gene>
<dbReference type="AlphaFoldDB" id="A0A1V9XFS6"/>
<keyword evidence="3" id="KW-1185">Reference proteome</keyword>
<feature type="compositionally biased region" description="Basic and acidic residues" evidence="1">
    <location>
        <begin position="1"/>
        <end position="12"/>
    </location>
</feature>
<evidence type="ECO:0000313" key="3">
    <source>
        <dbReference type="Proteomes" id="UP000192247"/>
    </source>
</evidence>
<feature type="compositionally biased region" description="Basic residues" evidence="1">
    <location>
        <begin position="16"/>
        <end position="27"/>
    </location>
</feature>
<organism evidence="2 3">
    <name type="scientific">Tropilaelaps mercedesae</name>
    <dbReference type="NCBI Taxonomy" id="418985"/>
    <lineage>
        <taxon>Eukaryota</taxon>
        <taxon>Metazoa</taxon>
        <taxon>Ecdysozoa</taxon>
        <taxon>Arthropoda</taxon>
        <taxon>Chelicerata</taxon>
        <taxon>Arachnida</taxon>
        <taxon>Acari</taxon>
        <taxon>Parasitiformes</taxon>
        <taxon>Mesostigmata</taxon>
        <taxon>Gamasina</taxon>
        <taxon>Dermanyssoidea</taxon>
        <taxon>Laelapidae</taxon>
        <taxon>Tropilaelaps</taxon>
    </lineage>
</organism>
<name>A0A1V9XFS6_9ACAR</name>
<reference evidence="2 3" key="1">
    <citation type="journal article" date="2017" name="Gigascience">
        <title>Draft genome of the honey bee ectoparasitic mite, Tropilaelaps mercedesae, is shaped by the parasitic life history.</title>
        <authorList>
            <person name="Dong X."/>
            <person name="Armstrong S.D."/>
            <person name="Xia D."/>
            <person name="Makepeace B.L."/>
            <person name="Darby A.C."/>
            <person name="Kadowaki T."/>
        </authorList>
    </citation>
    <scope>NUCLEOTIDE SEQUENCE [LARGE SCALE GENOMIC DNA]</scope>
    <source>
        <strain evidence="2">Wuxi-XJTLU</strain>
    </source>
</reference>